<proteinExistence type="predicted"/>
<name>A0QXK6_MYCS2</name>
<accession>A0QXK6</accession>
<keyword evidence="2" id="KW-1185">Reference proteome</keyword>
<evidence type="ECO:0000313" key="1">
    <source>
        <dbReference type="EMBL" id="ABK72536.1"/>
    </source>
</evidence>
<dbReference type="PATRIC" id="fig|246196.57.peg.3341"/>
<dbReference type="Proteomes" id="UP000000757">
    <property type="component" value="Chromosome"/>
</dbReference>
<dbReference type="PaxDb" id="246196-MSMEI_3255"/>
<dbReference type="KEGG" id="msb:LJ00_16590"/>
<dbReference type="AlphaFoldDB" id="A0QXK6"/>
<evidence type="ECO:0000313" key="2">
    <source>
        <dbReference type="Proteomes" id="UP000000757"/>
    </source>
</evidence>
<gene>
    <name evidence="1" type="ordered locus">MSMEG_3337</name>
</gene>
<dbReference type="Gene3D" id="3.60.60.10">
    <property type="entry name" value="Penicillin V Acylase, Chain A"/>
    <property type="match status" value="1"/>
</dbReference>
<reference evidence="1 2" key="1">
    <citation type="submission" date="2006-10" db="EMBL/GenBank/DDBJ databases">
        <authorList>
            <person name="Fleischmann R.D."/>
            <person name="Dodson R.J."/>
            <person name="Haft D.H."/>
            <person name="Merkel J.S."/>
            <person name="Nelson W.C."/>
            <person name="Fraser C.M."/>
        </authorList>
    </citation>
    <scope>NUCLEOTIDE SEQUENCE [LARGE SCALE GENOMIC DNA]</scope>
    <source>
        <strain evidence="2">ATCC 700084 / mc(2)155</strain>
    </source>
</reference>
<dbReference type="OrthoDB" id="8109453at2"/>
<organism evidence="1 2">
    <name type="scientific">Mycolicibacterium smegmatis (strain ATCC 700084 / mc(2)155)</name>
    <name type="common">Mycobacterium smegmatis</name>
    <dbReference type="NCBI Taxonomy" id="246196"/>
    <lineage>
        <taxon>Bacteria</taxon>
        <taxon>Bacillati</taxon>
        <taxon>Actinomycetota</taxon>
        <taxon>Actinomycetes</taxon>
        <taxon>Mycobacteriales</taxon>
        <taxon>Mycobacteriaceae</taxon>
        <taxon>Mycolicibacterium</taxon>
    </lineage>
</organism>
<dbReference type="STRING" id="246196.MSMEG_3337"/>
<sequence>MSVSDVQTVLKDHLSYPKSICRHPDIADHPLEQSASLFSVVMDLDAGRIMFSAYPVCESTPYTIDFTDLQSEPAAQTRRRDHSTKSTC</sequence>
<protein>
    <submittedName>
        <fullName evidence="1">Uncharacterized protein</fullName>
    </submittedName>
</protein>
<dbReference type="EMBL" id="CP000480">
    <property type="protein sequence ID" value="ABK72536.1"/>
    <property type="molecule type" value="Genomic_DNA"/>
</dbReference>
<dbReference type="KEGG" id="msm:MSMEG_3337"/>